<keyword evidence="12" id="KW-1185">Reference proteome</keyword>
<dbReference type="SUPFAM" id="SSF63411">
    <property type="entry name" value="LuxS/MPP-like metallohydrolase"/>
    <property type="match status" value="2"/>
</dbReference>
<keyword evidence="3" id="KW-0645">Protease</keyword>
<evidence type="ECO:0000256" key="1">
    <source>
        <dbReference type="ARBA" id="ARBA00001947"/>
    </source>
</evidence>
<dbReference type="GO" id="GO:0006627">
    <property type="term" value="P:protein processing involved in protein targeting to mitochondrion"/>
    <property type="evidence" value="ECO:0007669"/>
    <property type="project" value="TreeGrafter"/>
</dbReference>
<keyword evidence="4" id="KW-0479">Metal-binding</keyword>
<accession>A0A8R2M069</accession>
<keyword evidence="6" id="KW-0862">Zinc</keyword>
<keyword evidence="5" id="KW-0378">Hydrolase</keyword>
<dbReference type="RefSeq" id="XP_037870243.1">
    <property type="nucleotide sequence ID" value="XM_038014315.2"/>
</dbReference>
<dbReference type="GeneID" id="101742756"/>
<dbReference type="OMA" id="DSGLWGF"/>
<evidence type="ECO:0000256" key="3">
    <source>
        <dbReference type="ARBA" id="ARBA00022670"/>
    </source>
</evidence>
<evidence type="ECO:0000256" key="8">
    <source>
        <dbReference type="ARBA" id="ARBA00023128"/>
    </source>
</evidence>
<evidence type="ECO:0000313" key="12">
    <source>
        <dbReference type="Proteomes" id="UP000005204"/>
    </source>
</evidence>
<dbReference type="InterPro" id="IPR011249">
    <property type="entry name" value="Metalloenz_LuxS/M16"/>
</dbReference>
<evidence type="ECO:0000256" key="5">
    <source>
        <dbReference type="ARBA" id="ARBA00022801"/>
    </source>
</evidence>
<evidence type="ECO:0000256" key="7">
    <source>
        <dbReference type="ARBA" id="ARBA00023049"/>
    </source>
</evidence>
<dbReference type="Pfam" id="PF00675">
    <property type="entry name" value="Peptidase_M16"/>
    <property type="match status" value="1"/>
</dbReference>
<evidence type="ECO:0000313" key="11">
    <source>
        <dbReference type="EnsemblMetazoa" id="XP_037870243.1"/>
    </source>
</evidence>
<keyword evidence="8" id="KW-0496">Mitochondrion</keyword>
<dbReference type="Proteomes" id="UP000005204">
    <property type="component" value="Unassembled WGS sequence"/>
</dbReference>
<evidence type="ECO:0000256" key="4">
    <source>
        <dbReference type="ARBA" id="ARBA00022723"/>
    </source>
</evidence>
<dbReference type="SMR" id="A0A8R2M069"/>
<comment type="cofactor">
    <cofactor evidence="1">
        <name>Zn(2+)</name>
        <dbReference type="ChEBI" id="CHEBI:29105"/>
    </cofactor>
</comment>
<sequence length="464" mass="52192">MFRKTFKSFFPKWIRLNRKRSAGVCHPVDPNDPGTKISLLPNGVRIATEQTQSPLACVSLFIEAGPRFETPENNGASHFLEHMAFCGFKSMNQCEIEHNLLQMGAKINAETTKEIQRFVAICPSENAHEMVAFLCRIITDLDLNDSSIETEKHNMCYELVDSDNDPKAVMFEYLHQTAFQGTPLAQSVIGPSKNIQNFDSQLLSSFMTDHYQPYKVCFATSGNVDHKEVVRIAETMCGKMVGDPTKQFGRGPCRFTGSQIMYRDDSMPCAHVAIGFEVPGYGHEDYLKLLVMGCMMGAWDKSQGGGNSNVPVLACAAASGLCESYEPFYFPYGDIGLWGVYYVGQPLVLEDMLNNIQDYWMKMCVSVHYTDLERAKNLAKLKVAKMFDGTVNSSYDIGMQLMYFCGRKPLISQYELLSNIKPDSIREAADKYLYDRCPAVACVGPTEGMPDYTKIRAGQYWLRY</sequence>
<dbReference type="InterPro" id="IPR050361">
    <property type="entry name" value="MPP/UQCRC_Complex"/>
</dbReference>
<dbReference type="GO" id="GO:0004222">
    <property type="term" value="F:metalloendopeptidase activity"/>
    <property type="evidence" value="ECO:0007669"/>
    <property type="project" value="TreeGrafter"/>
</dbReference>
<dbReference type="Gene3D" id="3.30.830.10">
    <property type="entry name" value="Metalloenzyme, LuxS/M16 peptidase-like"/>
    <property type="match status" value="2"/>
</dbReference>
<organism evidence="11 12">
    <name type="scientific">Bombyx mori</name>
    <name type="common">Silk moth</name>
    <dbReference type="NCBI Taxonomy" id="7091"/>
    <lineage>
        <taxon>Eukaryota</taxon>
        <taxon>Metazoa</taxon>
        <taxon>Ecdysozoa</taxon>
        <taxon>Arthropoda</taxon>
        <taxon>Hexapoda</taxon>
        <taxon>Insecta</taxon>
        <taxon>Pterygota</taxon>
        <taxon>Neoptera</taxon>
        <taxon>Endopterygota</taxon>
        <taxon>Lepidoptera</taxon>
        <taxon>Glossata</taxon>
        <taxon>Ditrysia</taxon>
        <taxon>Bombycoidea</taxon>
        <taxon>Bombycidae</taxon>
        <taxon>Bombycinae</taxon>
        <taxon>Bombyx</taxon>
    </lineage>
</organism>
<proteinExistence type="predicted"/>
<dbReference type="GO" id="GO:0005739">
    <property type="term" value="C:mitochondrion"/>
    <property type="evidence" value="ECO:0007669"/>
    <property type="project" value="UniProtKB-SubCell"/>
</dbReference>
<dbReference type="GO" id="GO:0046872">
    <property type="term" value="F:metal ion binding"/>
    <property type="evidence" value="ECO:0007669"/>
    <property type="project" value="UniProtKB-KW"/>
</dbReference>
<protein>
    <recommendedName>
        <fullName evidence="13">Mitochondrial processing peptidase beta subunit</fullName>
    </recommendedName>
</protein>
<evidence type="ECO:0008006" key="13">
    <source>
        <dbReference type="Google" id="ProtNLM"/>
    </source>
</evidence>
<dbReference type="Pfam" id="PF05193">
    <property type="entry name" value="Peptidase_M16_C"/>
    <property type="match status" value="1"/>
</dbReference>
<name>A0A8R2M069_BOMMO</name>
<feature type="domain" description="Peptidase M16 C-terminal" evidence="10">
    <location>
        <begin position="199"/>
        <end position="377"/>
    </location>
</feature>
<dbReference type="PANTHER" id="PTHR11851:SF149">
    <property type="entry name" value="GH01077P"/>
    <property type="match status" value="1"/>
</dbReference>
<dbReference type="InterPro" id="IPR011765">
    <property type="entry name" value="Pept_M16_N"/>
</dbReference>
<dbReference type="EnsemblMetazoa" id="XM_038014315.1">
    <property type="protein sequence ID" value="XP_037870243.1"/>
    <property type="gene ID" value="LOC101742756"/>
</dbReference>
<evidence type="ECO:0000259" key="9">
    <source>
        <dbReference type="Pfam" id="PF00675"/>
    </source>
</evidence>
<keyword evidence="7" id="KW-0482">Metalloprotease</keyword>
<feature type="domain" description="Peptidase M16 N-terminal" evidence="9">
    <location>
        <begin position="45"/>
        <end position="191"/>
    </location>
</feature>
<reference evidence="11" key="2">
    <citation type="submission" date="2022-06" db="UniProtKB">
        <authorList>
            <consortium name="EnsemblMetazoa"/>
        </authorList>
    </citation>
    <scope>IDENTIFICATION</scope>
    <source>
        <strain evidence="11">p50T (Dazao)</strain>
    </source>
</reference>
<dbReference type="KEGG" id="bmor:101742756"/>
<reference evidence="12" key="1">
    <citation type="journal article" date="2008" name="Insect Biochem. Mol. Biol.">
        <title>The genome of a lepidopteran model insect, the silkworm Bombyx mori.</title>
        <authorList>
            <consortium name="International Silkworm Genome Consortium"/>
        </authorList>
    </citation>
    <scope>NUCLEOTIDE SEQUENCE [LARGE SCALE GENOMIC DNA]</scope>
    <source>
        <strain evidence="12">p50T</strain>
    </source>
</reference>
<comment type="subcellular location">
    <subcellularLocation>
        <location evidence="2">Mitochondrion</location>
    </subcellularLocation>
</comment>
<dbReference type="PANTHER" id="PTHR11851">
    <property type="entry name" value="METALLOPROTEASE"/>
    <property type="match status" value="1"/>
</dbReference>
<dbReference type="InterPro" id="IPR007863">
    <property type="entry name" value="Peptidase_M16_C"/>
</dbReference>
<dbReference type="AlphaFoldDB" id="A0A8R2M069"/>
<evidence type="ECO:0000256" key="2">
    <source>
        <dbReference type="ARBA" id="ARBA00004173"/>
    </source>
</evidence>
<evidence type="ECO:0000259" key="10">
    <source>
        <dbReference type="Pfam" id="PF05193"/>
    </source>
</evidence>
<evidence type="ECO:0000256" key="6">
    <source>
        <dbReference type="ARBA" id="ARBA00022833"/>
    </source>
</evidence>